<evidence type="ECO:0000259" key="2">
    <source>
        <dbReference type="Pfam" id="PF00881"/>
    </source>
</evidence>
<dbReference type="CDD" id="cd02142">
    <property type="entry name" value="McbC_SagB-like_oxidoreductase"/>
    <property type="match status" value="1"/>
</dbReference>
<dbReference type="PANTHER" id="PTHR43745:SF2">
    <property type="entry name" value="NITROREDUCTASE MJ1384-RELATED"/>
    <property type="match status" value="1"/>
</dbReference>
<proteinExistence type="predicted"/>
<gene>
    <name evidence="3" type="ORF">G4L39_12050</name>
</gene>
<evidence type="ECO:0000313" key="4">
    <source>
        <dbReference type="Proteomes" id="UP000477311"/>
    </source>
</evidence>
<feature type="chain" id="PRO_5026861210" evidence="1">
    <location>
        <begin position="24"/>
        <end position="231"/>
    </location>
</feature>
<dbReference type="GO" id="GO:0016491">
    <property type="term" value="F:oxidoreductase activity"/>
    <property type="evidence" value="ECO:0007669"/>
    <property type="project" value="InterPro"/>
</dbReference>
<dbReference type="RefSeq" id="WP_165108437.1">
    <property type="nucleotide sequence ID" value="NZ_JAAKYA010000081.1"/>
</dbReference>
<name>A0A6M1RRD2_9BACT</name>
<dbReference type="SUPFAM" id="SSF55469">
    <property type="entry name" value="FMN-dependent nitroreductase-like"/>
    <property type="match status" value="1"/>
</dbReference>
<evidence type="ECO:0000313" key="3">
    <source>
        <dbReference type="EMBL" id="NGO40119.1"/>
    </source>
</evidence>
<dbReference type="EMBL" id="JAAKYA010000081">
    <property type="protein sequence ID" value="NGO40119.1"/>
    <property type="molecule type" value="Genomic_DNA"/>
</dbReference>
<feature type="signal peptide" evidence="1">
    <location>
        <begin position="1"/>
        <end position="23"/>
    </location>
</feature>
<keyword evidence="4" id="KW-1185">Reference proteome</keyword>
<reference evidence="3 4" key="1">
    <citation type="submission" date="2020-02" db="EMBL/GenBank/DDBJ databases">
        <title>Draft genome sequence of Limisphaera ngatamarikiensis NGM72.4T, a thermophilic Verrucomicrobia grouped in subdivision 3.</title>
        <authorList>
            <person name="Carere C.R."/>
            <person name="Steen J."/>
            <person name="Hugenholtz P."/>
            <person name="Stott M.B."/>
        </authorList>
    </citation>
    <scope>NUCLEOTIDE SEQUENCE [LARGE SCALE GENOMIC DNA]</scope>
    <source>
        <strain evidence="3 4">NGM72.4</strain>
    </source>
</reference>
<sequence length="231" mass="25136">MKAKARSSTVCAVLLLVQSPAYLAVRAQEPAVVPLPKPQMQGGKPVLDALRERRSSRSFRPDKLPPELLGTLLWAAFGVNRPADGHRTAPSAMNRQEIDVYVCTADGVYLYDAPGHALRVIRREDMRAATGRQDFVRVAPLNLVLVADYGRMTRVPDDKKPVWSAVSAGAIVQNVYLLCASEGLATVVRGTFDEAELARALQLRPEQKVVVAQTVGWPAATSETAPAMPRQ</sequence>
<evidence type="ECO:0000256" key="1">
    <source>
        <dbReference type="SAM" id="SignalP"/>
    </source>
</evidence>
<dbReference type="InterPro" id="IPR000415">
    <property type="entry name" value="Nitroreductase-like"/>
</dbReference>
<dbReference type="Pfam" id="PF00881">
    <property type="entry name" value="Nitroreductase"/>
    <property type="match status" value="1"/>
</dbReference>
<comment type="caution">
    <text evidence="3">The sequence shown here is derived from an EMBL/GenBank/DDBJ whole genome shotgun (WGS) entry which is preliminary data.</text>
</comment>
<dbReference type="InterPro" id="IPR029479">
    <property type="entry name" value="Nitroreductase"/>
</dbReference>
<organism evidence="3 4">
    <name type="scientific">Limisphaera ngatamarikiensis</name>
    <dbReference type="NCBI Taxonomy" id="1324935"/>
    <lineage>
        <taxon>Bacteria</taxon>
        <taxon>Pseudomonadati</taxon>
        <taxon>Verrucomicrobiota</taxon>
        <taxon>Verrucomicrobiia</taxon>
        <taxon>Limisphaerales</taxon>
        <taxon>Limisphaeraceae</taxon>
        <taxon>Limisphaera</taxon>
    </lineage>
</organism>
<dbReference type="InterPro" id="IPR052544">
    <property type="entry name" value="Bacteriocin_Proc_Enz"/>
</dbReference>
<accession>A0A6M1RRD2</accession>
<feature type="domain" description="Nitroreductase" evidence="2">
    <location>
        <begin position="50"/>
        <end position="217"/>
    </location>
</feature>
<keyword evidence="1" id="KW-0732">Signal</keyword>
<dbReference type="Proteomes" id="UP000477311">
    <property type="component" value="Unassembled WGS sequence"/>
</dbReference>
<protein>
    <submittedName>
        <fullName evidence="3">SagB/ThcOx family dehydrogenase</fullName>
    </submittedName>
</protein>
<dbReference type="Gene3D" id="3.40.109.10">
    <property type="entry name" value="NADH Oxidase"/>
    <property type="match status" value="1"/>
</dbReference>
<dbReference type="AlphaFoldDB" id="A0A6M1RRD2"/>
<dbReference type="PANTHER" id="PTHR43745">
    <property type="entry name" value="NITROREDUCTASE MJ1384-RELATED"/>
    <property type="match status" value="1"/>
</dbReference>